<comment type="cofactor">
    <cofactor evidence="1">
        <name>FAD</name>
        <dbReference type="ChEBI" id="CHEBI:57692"/>
    </cofactor>
</comment>
<evidence type="ECO:0000313" key="7">
    <source>
        <dbReference type="EMBL" id="ODA36787.1"/>
    </source>
</evidence>
<accession>A0A1C3ETW7</accession>
<dbReference type="GO" id="GO:0047545">
    <property type="term" value="F:(S)-2-hydroxyglutarate dehydrogenase activity"/>
    <property type="evidence" value="ECO:0007669"/>
    <property type="project" value="TreeGrafter"/>
</dbReference>
<evidence type="ECO:0000256" key="4">
    <source>
        <dbReference type="ARBA" id="ARBA00023002"/>
    </source>
</evidence>
<dbReference type="SUPFAM" id="SSF51905">
    <property type="entry name" value="FAD/NAD(P)-binding domain"/>
    <property type="match status" value="1"/>
</dbReference>
<evidence type="ECO:0000256" key="3">
    <source>
        <dbReference type="ARBA" id="ARBA00022827"/>
    </source>
</evidence>
<gene>
    <name evidence="7" type="ORF">A6X21_01555</name>
</gene>
<dbReference type="OrthoDB" id="9801699at2"/>
<keyword evidence="4" id="KW-0560">Oxidoreductase</keyword>
<comment type="similarity">
    <text evidence="5">Belongs to the L2HGDH family.</text>
</comment>
<protein>
    <submittedName>
        <fullName evidence="7">Hydroxyglutarate oxidase</fullName>
    </submittedName>
</protein>
<sequence>MVRSDVVIIGAGIVGLATAYRLLERFPKAVITVLDKEREIAQHQTGHNSGVLHTGIYYKPGTMRAINAREGKLLLEQFCDQHDIPYERCGKVIVATQEAELPQLDKLFERAMANGVRAEKITAERLREIEPYASGVAALHVPEAGIIDYRQVCDKMAEVIREKGNTILTSARVYGMYRDGNHMVVETTRGPVEGKTVINCGGLQSDRLTWLSGQMPPAQIVPFRGEYFELKPSAHKLCRGLIYPVPDPNFPFLGVHLTRMIHGGVECGPNAVLAFSREGYHKTSFNPYDLFETLTYRGFLLLMLRNWDEGLRELWRSLSKKAFVTALQKLVPDIKSDDLIPAPAGVRAQALLPTGELADDFLIQERDLVVNVCNAPSPAATASLKIGDFVVDQIANRLAS</sequence>
<dbReference type="GO" id="GO:0005737">
    <property type="term" value="C:cytoplasm"/>
    <property type="evidence" value="ECO:0007669"/>
    <property type="project" value="TreeGrafter"/>
</dbReference>
<proteinExistence type="inferred from homology"/>
<comment type="caution">
    <text evidence="7">The sequence shown here is derived from an EMBL/GenBank/DDBJ whole genome shotgun (WGS) entry which is preliminary data.</text>
</comment>
<dbReference type="InterPro" id="IPR036188">
    <property type="entry name" value="FAD/NAD-bd_sf"/>
</dbReference>
<evidence type="ECO:0000256" key="5">
    <source>
        <dbReference type="ARBA" id="ARBA00037941"/>
    </source>
</evidence>
<dbReference type="STRING" id="1841610.A6X21_01555"/>
<keyword evidence="2" id="KW-0285">Flavoprotein</keyword>
<dbReference type="NCBIfam" id="NF008726">
    <property type="entry name" value="PRK11728.1"/>
    <property type="match status" value="1"/>
</dbReference>
<reference evidence="7 8" key="1">
    <citation type="submission" date="2016-05" db="EMBL/GenBank/DDBJ databases">
        <title>Genomic and physiological characterization of Planctopirus sp. isolated from fresh water lake.</title>
        <authorList>
            <person name="Subhash Y."/>
            <person name="Ramana C."/>
        </authorList>
    </citation>
    <scope>NUCLEOTIDE SEQUENCE [LARGE SCALE GENOMIC DNA]</scope>
    <source>
        <strain evidence="7 8">JC280</strain>
    </source>
</reference>
<evidence type="ECO:0000313" key="8">
    <source>
        <dbReference type="Proteomes" id="UP000094828"/>
    </source>
</evidence>
<dbReference type="PANTHER" id="PTHR43104">
    <property type="entry name" value="L-2-HYDROXYGLUTARATE DEHYDROGENASE, MITOCHONDRIAL"/>
    <property type="match status" value="1"/>
</dbReference>
<keyword evidence="3" id="KW-0274">FAD</keyword>
<dbReference type="Gene3D" id="3.50.50.60">
    <property type="entry name" value="FAD/NAD(P)-binding domain"/>
    <property type="match status" value="1"/>
</dbReference>
<name>A0A1C3ETW7_9PLAN</name>
<feature type="domain" description="FAD dependent oxidoreductase" evidence="6">
    <location>
        <begin position="5"/>
        <end position="392"/>
    </location>
</feature>
<dbReference type="PANTHER" id="PTHR43104:SF2">
    <property type="entry name" value="L-2-HYDROXYGLUTARATE DEHYDROGENASE, MITOCHONDRIAL"/>
    <property type="match status" value="1"/>
</dbReference>
<evidence type="ECO:0000259" key="6">
    <source>
        <dbReference type="Pfam" id="PF01266"/>
    </source>
</evidence>
<dbReference type="Proteomes" id="UP000094828">
    <property type="component" value="Unassembled WGS sequence"/>
</dbReference>
<evidence type="ECO:0000256" key="1">
    <source>
        <dbReference type="ARBA" id="ARBA00001974"/>
    </source>
</evidence>
<dbReference type="Pfam" id="PF01266">
    <property type="entry name" value="DAO"/>
    <property type="match status" value="1"/>
</dbReference>
<keyword evidence="8" id="KW-1185">Reference proteome</keyword>
<organism evidence="7 8">
    <name type="scientific">Planctopirus hydrillae</name>
    <dbReference type="NCBI Taxonomy" id="1841610"/>
    <lineage>
        <taxon>Bacteria</taxon>
        <taxon>Pseudomonadati</taxon>
        <taxon>Planctomycetota</taxon>
        <taxon>Planctomycetia</taxon>
        <taxon>Planctomycetales</taxon>
        <taxon>Planctomycetaceae</taxon>
        <taxon>Planctopirus</taxon>
    </lineage>
</organism>
<dbReference type="EMBL" id="LYDR01000001">
    <property type="protein sequence ID" value="ODA36787.1"/>
    <property type="molecule type" value="Genomic_DNA"/>
</dbReference>
<evidence type="ECO:0000256" key="2">
    <source>
        <dbReference type="ARBA" id="ARBA00022630"/>
    </source>
</evidence>
<dbReference type="Gene3D" id="3.30.9.10">
    <property type="entry name" value="D-Amino Acid Oxidase, subunit A, domain 2"/>
    <property type="match status" value="1"/>
</dbReference>
<dbReference type="AlphaFoldDB" id="A0A1C3ETW7"/>
<dbReference type="InterPro" id="IPR006076">
    <property type="entry name" value="FAD-dep_OxRdtase"/>
</dbReference>
<dbReference type="RefSeq" id="WP_068845055.1">
    <property type="nucleotide sequence ID" value="NZ_LYDR01000001.1"/>
</dbReference>